<name>A0ACC5VWD6_9GAMM</name>
<protein>
    <submittedName>
        <fullName evidence="1">Uncharacterized protein</fullName>
    </submittedName>
</protein>
<evidence type="ECO:0000313" key="2">
    <source>
        <dbReference type="Proteomes" id="UP001319846"/>
    </source>
</evidence>
<comment type="caution">
    <text evidence="1">The sequence shown here is derived from an EMBL/GenBank/DDBJ whole genome shotgun (WGS) entry which is preliminary data.</text>
</comment>
<sequence>MNINKTRLLALLALLPTMALAQDAPTASQWQTEEHHDEELDLHFVVLETHAVGLAVPTVVFRCLEDTTVAYFDLFEQDESDTYEYEAITVALDDADFEPVDLQPIDDGHALGFWQSDEAIPFIQGLFGAQTLSLKATPVEGDPIELEFNIEGIEERIKAVRETCSW</sequence>
<gene>
    <name evidence="1" type="ORF">HW452_12645</name>
</gene>
<reference evidence="1" key="1">
    <citation type="submission" date="2020-06" db="EMBL/GenBank/DDBJ databases">
        <title>Whole Genome Sequence of Halomonas aquamarina MB598.</title>
        <authorList>
            <person name="Pervaiz M."/>
            <person name="Fariq A."/>
            <person name="Yasmin A."/>
            <person name="Welch M."/>
        </authorList>
    </citation>
    <scope>NUCLEOTIDE SEQUENCE</scope>
    <source>
        <strain evidence="1">MB598</strain>
    </source>
</reference>
<organism evidence="1 2">
    <name type="scientific">Vreelandella aquamarina</name>
    <dbReference type="NCBI Taxonomy" id="77097"/>
    <lineage>
        <taxon>Bacteria</taxon>
        <taxon>Pseudomonadati</taxon>
        <taxon>Pseudomonadota</taxon>
        <taxon>Gammaproteobacteria</taxon>
        <taxon>Oceanospirillales</taxon>
        <taxon>Halomonadaceae</taxon>
        <taxon>Vreelandella</taxon>
    </lineage>
</organism>
<proteinExistence type="predicted"/>
<dbReference type="EMBL" id="JABYQT010000007">
    <property type="protein sequence ID" value="MBZ5488372.1"/>
    <property type="molecule type" value="Genomic_DNA"/>
</dbReference>
<keyword evidence="2" id="KW-1185">Reference proteome</keyword>
<accession>A0ACC5VWD6</accession>
<dbReference type="Proteomes" id="UP001319846">
    <property type="component" value="Unassembled WGS sequence"/>
</dbReference>
<evidence type="ECO:0000313" key="1">
    <source>
        <dbReference type="EMBL" id="MBZ5488372.1"/>
    </source>
</evidence>